<feature type="transmembrane region" description="Helical" evidence="1">
    <location>
        <begin position="55"/>
        <end position="79"/>
    </location>
</feature>
<dbReference type="Pfam" id="PF10318">
    <property type="entry name" value="7TM_GPCR_Srh"/>
    <property type="match status" value="1"/>
</dbReference>
<evidence type="ECO:0000313" key="2">
    <source>
        <dbReference type="EMBL" id="GMR51332.1"/>
    </source>
</evidence>
<dbReference type="AlphaFoldDB" id="A0AAN5CVG8"/>
<dbReference type="Proteomes" id="UP001328107">
    <property type="component" value="Unassembled WGS sequence"/>
</dbReference>
<reference evidence="3" key="1">
    <citation type="submission" date="2022-10" db="EMBL/GenBank/DDBJ databases">
        <title>Genome assembly of Pristionchus species.</title>
        <authorList>
            <person name="Yoshida K."/>
            <person name="Sommer R.J."/>
        </authorList>
    </citation>
    <scope>NUCLEOTIDE SEQUENCE [LARGE SCALE GENOMIC DNA]</scope>
    <source>
        <strain evidence="3">RS5460</strain>
    </source>
</reference>
<dbReference type="InterPro" id="IPR019422">
    <property type="entry name" value="7TM_GPCR_serpentine_rcpt_Srh"/>
</dbReference>
<feature type="non-terminal residue" evidence="2">
    <location>
        <position position="80"/>
    </location>
</feature>
<evidence type="ECO:0000256" key="1">
    <source>
        <dbReference type="SAM" id="Phobius"/>
    </source>
</evidence>
<evidence type="ECO:0008006" key="4">
    <source>
        <dbReference type="Google" id="ProtNLM"/>
    </source>
</evidence>
<protein>
    <recommendedName>
        <fullName evidence="4">G protein-coupled receptor</fullName>
    </recommendedName>
</protein>
<evidence type="ECO:0000313" key="3">
    <source>
        <dbReference type="Proteomes" id="UP001328107"/>
    </source>
</evidence>
<keyword evidence="3" id="KW-1185">Reference proteome</keyword>
<dbReference type="EMBL" id="BTRK01000005">
    <property type="protein sequence ID" value="GMR51332.1"/>
    <property type="molecule type" value="Genomic_DNA"/>
</dbReference>
<proteinExistence type="predicted"/>
<accession>A0AAN5CVG8</accession>
<keyword evidence="1" id="KW-0472">Membrane</keyword>
<organism evidence="2 3">
    <name type="scientific">Pristionchus mayeri</name>
    <dbReference type="NCBI Taxonomy" id="1317129"/>
    <lineage>
        <taxon>Eukaryota</taxon>
        <taxon>Metazoa</taxon>
        <taxon>Ecdysozoa</taxon>
        <taxon>Nematoda</taxon>
        <taxon>Chromadorea</taxon>
        <taxon>Rhabditida</taxon>
        <taxon>Rhabditina</taxon>
        <taxon>Diplogasteromorpha</taxon>
        <taxon>Diplogasteroidea</taxon>
        <taxon>Neodiplogasteridae</taxon>
        <taxon>Pristionchus</taxon>
    </lineage>
</organism>
<feature type="transmembrane region" description="Helical" evidence="1">
    <location>
        <begin position="12"/>
        <end position="34"/>
    </location>
</feature>
<feature type="non-terminal residue" evidence="2">
    <location>
        <position position="1"/>
    </location>
</feature>
<keyword evidence="1" id="KW-0812">Transmembrane</keyword>
<sequence length="80" mass="9413">EMGSFRYLAYAIMVTIAIFVPTRLFLVGTSIRFLKHQKLIHSRTVRMKKRLIKVLCHQTAIVSMFYVYPLLLIILAMYFS</sequence>
<name>A0AAN5CVG8_9BILA</name>
<gene>
    <name evidence="2" type="ORF">PMAYCL1PPCAC_21527</name>
</gene>
<keyword evidence="1" id="KW-1133">Transmembrane helix</keyword>
<comment type="caution">
    <text evidence="2">The sequence shown here is derived from an EMBL/GenBank/DDBJ whole genome shotgun (WGS) entry which is preliminary data.</text>
</comment>